<evidence type="ECO:0000256" key="1">
    <source>
        <dbReference type="ARBA" id="ARBA00004496"/>
    </source>
</evidence>
<reference evidence="10 11" key="1">
    <citation type="journal article" date="2016" name="Nat. Commun.">
        <title>Thousands of microbial genomes shed light on interconnected biogeochemical processes in an aquifer system.</title>
        <authorList>
            <person name="Anantharaman K."/>
            <person name="Brown C.T."/>
            <person name="Hug L.A."/>
            <person name="Sharon I."/>
            <person name="Castelle C.J."/>
            <person name="Probst A.J."/>
            <person name="Thomas B.C."/>
            <person name="Singh A."/>
            <person name="Wilkins M.J."/>
            <person name="Karaoz U."/>
            <person name="Brodie E.L."/>
            <person name="Williams K.H."/>
            <person name="Hubbard S.S."/>
            <person name="Banfield J.F."/>
        </authorList>
    </citation>
    <scope>NUCLEOTIDE SEQUENCE [LARGE SCALE GENOMIC DNA]</scope>
    <source>
        <strain evidence="11">RIFCSPLOWO2_12_FULL_64_10</strain>
    </source>
</reference>
<dbReference type="GO" id="GO:0016832">
    <property type="term" value="F:aldehyde-lyase activity"/>
    <property type="evidence" value="ECO:0007669"/>
    <property type="project" value="InterPro"/>
</dbReference>
<evidence type="ECO:0000256" key="8">
    <source>
        <dbReference type="ARBA" id="ARBA00048810"/>
    </source>
</evidence>
<keyword evidence="6 9" id="KW-0570">Pentose shunt</keyword>
<comment type="similarity">
    <text evidence="3 9">Belongs to the transaldolase family. Type 3B subfamily.</text>
</comment>
<evidence type="ECO:0000256" key="3">
    <source>
        <dbReference type="ARBA" id="ARBA00005740"/>
    </source>
</evidence>
<comment type="subcellular location">
    <subcellularLocation>
        <location evidence="1 9">Cytoplasm</location>
    </subcellularLocation>
</comment>
<dbReference type="CDD" id="cd00956">
    <property type="entry name" value="Transaldolase_FSA"/>
    <property type="match status" value="1"/>
</dbReference>
<dbReference type="GO" id="GO:0005737">
    <property type="term" value="C:cytoplasm"/>
    <property type="evidence" value="ECO:0007669"/>
    <property type="project" value="UniProtKB-SubCell"/>
</dbReference>
<dbReference type="PANTHER" id="PTHR10683:SF40">
    <property type="entry name" value="FRUCTOSE-6-PHOSPHATE ALDOLASE 1-RELATED"/>
    <property type="match status" value="1"/>
</dbReference>
<keyword evidence="5 9" id="KW-0808">Transferase</keyword>
<comment type="catalytic activity">
    <reaction evidence="8 9">
        <text>D-sedoheptulose 7-phosphate + D-glyceraldehyde 3-phosphate = D-erythrose 4-phosphate + beta-D-fructose 6-phosphate</text>
        <dbReference type="Rhea" id="RHEA:17053"/>
        <dbReference type="ChEBI" id="CHEBI:16897"/>
        <dbReference type="ChEBI" id="CHEBI:57483"/>
        <dbReference type="ChEBI" id="CHEBI:57634"/>
        <dbReference type="ChEBI" id="CHEBI:59776"/>
        <dbReference type="EC" id="2.2.1.2"/>
    </reaction>
</comment>
<protein>
    <recommendedName>
        <fullName evidence="9">Probable transaldolase</fullName>
        <ecNumber evidence="9">2.2.1.2</ecNumber>
    </recommendedName>
</protein>
<evidence type="ECO:0000256" key="5">
    <source>
        <dbReference type="ARBA" id="ARBA00022679"/>
    </source>
</evidence>
<dbReference type="InterPro" id="IPR013785">
    <property type="entry name" value="Aldolase_TIM"/>
</dbReference>
<accession>A0A1F6CCD3</accession>
<dbReference type="GO" id="GO:0005975">
    <property type="term" value="P:carbohydrate metabolic process"/>
    <property type="evidence" value="ECO:0007669"/>
    <property type="project" value="InterPro"/>
</dbReference>
<evidence type="ECO:0000256" key="4">
    <source>
        <dbReference type="ARBA" id="ARBA00022490"/>
    </source>
</evidence>
<dbReference type="UniPathway" id="UPA00115">
    <property type="reaction ID" value="UER00414"/>
</dbReference>
<evidence type="ECO:0000313" key="10">
    <source>
        <dbReference type="EMBL" id="OGG46829.1"/>
    </source>
</evidence>
<dbReference type="InterPro" id="IPR004731">
    <property type="entry name" value="Transaldolase_3B/F6P_aldolase"/>
</dbReference>
<dbReference type="PROSITE" id="PS01054">
    <property type="entry name" value="TRANSALDOLASE_1"/>
    <property type="match status" value="1"/>
</dbReference>
<dbReference type="GO" id="GO:0006098">
    <property type="term" value="P:pentose-phosphate shunt"/>
    <property type="evidence" value="ECO:0007669"/>
    <property type="project" value="UniProtKB-UniRule"/>
</dbReference>
<comment type="pathway">
    <text evidence="2 9">Carbohydrate degradation; pentose phosphate pathway; D-glyceraldehyde 3-phosphate and beta-D-fructose 6-phosphate from D-ribose 5-phosphate and D-xylulose 5-phosphate (non-oxidative stage): step 2/3.</text>
</comment>
<comment type="function">
    <text evidence="9">Transaldolase is important for the balance of metabolites in the pentose-phosphate pathway.</text>
</comment>
<evidence type="ECO:0000256" key="2">
    <source>
        <dbReference type="ARBA" id="ARBA00004857"/>
    </source>
</evidence>
<dbReference type="AlphaFoldDB" id="A0A1F6CCD3"/>
<dbReference type="InterPro" id="IPR001585">
    <property type="entry name" value="TAL/FSA"/>
</dbReference>
<dbReference type="EC" id="2.2.1.2" evidence="9"/>
<gene>
    <name evidence="9" type="primary">tal</name>
    <name evidence="10" type="ORF">A3F84_03550</name>
</gene>
<dbReference type="FunFam" id="3.20.20.70:FF:000018">
    <property type="entry name" value="Probable transaldolase"/>
    <property type="match status" value="1"/>
</dbReference>
<dbReference type="EMBL" id="MFKF01000283">
    <property type="protein sequence ID" value="OGG46829.1"/>
    <property type="molecule type" value="Genomic_DNA"/>
</dbReference>
<feature type="active site" description="Schiff-base intermediate with substrate" evidence="9">
    <location>
        <position position="83"/>
    </location>
</feature>
<proteinExistence type="inferred from homology"/>
<dbReference type="InterPro" id="IPR022999">
    <property type="entry name" value="Transaldolase_3B"/>
</dbReference>
<organism evidence="10 11">
    <name type="scientific">Handelsmanbacteria sp. (strain RIFCSPLOWO2_12_FULL_64_10)</name>
    <dbReference type="NCBI Taxonomy" id="1817868"/>
    <lineage>
        <taxon>Bacteria</taxon>
        <taxon>Candidatus Handelsmaniibacteriota</taxon>
    </lineage>
</organism>
<dbReference type="GO" id="GO:0004801">
    <property type="term" value="F:transaldolase activity"/>
    <property type="evidence" value="ECO:0007669"/>
    <property type="project" value="UniProtKB-UniRule"/>
</dbReference>
<dbReference type="Pfam" id="PF00923">
    <property type="entry name" value="TAL_FSA"/>
    <property type="match status" value="1"/>
</dbReference>
<dbReference type="PROSITE" id="PS00958">
    <property type="entry name" value="TRANSALDOLASE_2"/>
    <property type="match status" value="1"/>
</dbReference>
<keyword evidence="4 9" id="KW-0963">Cytoplasm</keyword>
<dbReference type="Gene3D" id="3.20.20.70">
    <property type="entry name" value="Aldolase class I"/>
    <property type="match status" value="1"/>
</dbReference>
<dbReference type="PANTHER" id="PTHR10683">
    <property type="entry name" value="TRANSALDOLASE"/>
    <property type="match status" value="1"/>
</dbReference>
<dbReference type="InterPro" id="IPR033919">
    <property type="entry name" value="TSA/FSA_arc/bac"/>
</dbReference>
<sequence>MKFFIDTASVKEIREANAMGVLDGVTTNPSLMSKEEGTFEDILLRICEIVDGPVSAEVVSLQWEEMAAEARRIAAIHPKIVVKIPITPDGLKAIKRVSDEGIRVNVTLCFSPTQALLAAKAGATYISPFIGRLDDIGQEGMELIRTIRQIYDNYGFETEILAASIRSPQHVVQAALAGADVATLPPAVIKQLLAHPLTDIGLKRFLDDWNAWKQKKG</sequence>
<evidence type="ECO:0000313" key="11">
    <source>
        <dbReference type="Proteomes" id="UP000178606"/>
    </source>
</evidence>
<dbReference type="InterPro" id="IPR018225">
    <property type="entry name" value="Transaldolase_AS"/>
</dbReference>
<dbReference type="Proteomes" id="UP000178606">
    <property type="component" value="Unassembled WGS sequence"/>
</dbReference>
<evidence type="ECO:0000256" key="7">
    <source>
        <dbReference type="ARBA" id="ARBA00023270"/>
    </source>
</evidence>
<dbReference type="SUPFAM" id="SSF51569">
    <property type="entry name" value="Aldolase"/>
    <property type="match status" value="1"/>
</dbReference>
<evidence type="ECO:0000256" key="9">
    <source>
        <dbReference type="HAMAP-Rule" id="MF_00494"/>
    </source>
</evidence>
<dbReference type="NCBIfam" id="TIGR00875">
    <property type="entry name" value="fsa_talC_mipB"/>
    <property type="match status" value="1"/>
</dbReference>
<evidence type="ECO:0000256" key="6">
    <source>
        <dbReference type="ARBA" id="ARBA00023126"/>
    </source>
</evidence>
<dbReference type="HAMAP" id="MF_00494">
    <property type="entry name" value="Transaldolase_3b"/>
    <property type="match status" value="1"/>
</dbReference>
<keyword evidence="7 9" id="KW-0704">Schiff base</keyword>
<name>A0A1F6CCD3_HANXR</name>
<comment type="caution">
    <text evidence="10">The sequence shown here is derived from an EMBL/GenBank/DDBJ whole genome shotgun (WGS) entry which is preliminary data.</text>
</comment>